<dbReference type="PANTHER" id="PTHR43386:SF25">
    <property type="entry name" value="PEPTIDE ABC TRANSPORTER PERMEASE PROTEIN"/>
    <property type="match status" value="1"/>
</dbReference>
<accession>A0A4T2C0X1</accession>
<name>A0A4T2C0X1_9MICO</name>
<protein>
    <submittedName>
        <fullName evidence="10">ABC transporter permease</fullName>
    </submittedName>
</protein>
<dbReference type="RefSeq" id="WP_136641924.1">
    <property type="nucleotide sequence ID" value="NZ_QYRT01000013.1"/>
</dbReference>
<dbReference type="SUPFAM" id="SSF161098">
    <property type="entry name" value="MetI-like"/>
    <property type="match status" value="1"/>
</dbReference>
<feature type="compositionally biased region" description="Basic residues" evidence="8">
    <location>
        <begin position="16"/>
        <end position="29"/>
    </location>
</feature>
<dbReference type="InterPro" id="IPR050366">
    <property type="entry name" value="BP-dependent_transpt_permease"/>
</dbReference>
<dbReference type="OrthoDB" id="9812701at2"/>
<evidence type="ECO:0000256" key="8">
    <source>
        <dbReference type="SAM" id="MobiDB-lite"/>
    </source>
</evidence>
<feature type="transmembrane region" description="Helical" evidence="7">
    <location>
        <begin position="103"/>
        <end position="126"/>
    </location>
</feature>
<keyword evidence="2 7" id="KW-0813">Transport</keyword>
<evidence type="ECO:0000259" key="9">
    <source>
        <dbReference type="PROSITE" id="PS50928"/>
    </source>
</evidence>
<dbReference type="Proteomes" id="UP000306192">
    <property type="component" value="Unassembled WGS sequence"/>
</dbReference>
<evidence type="ECO:0000313" key="10">
    <source>
        <dbReference type="EMBL" id="TIH37112.1"/>
    </source>
</evidence>
<evidence type="ECO:0000256" key="7">
    <source>
        <dbReference type="RuleBase" id="RU363032"/>
    </source>
</evidence>
<keyword evidence="4 7" id="KW-0812">Transmembrane</keyword>
<sequence>MIISPSLTEPPAAQRGRQRSSQRRHRRGHRLARGVSVAEVLAGAVILLLVVAAVAPGLIAPGDPLGINPLQSFQPPSANHLFGTDESGRDIFTRVIHGARASVTIGLTATAIGIGLGLVFGLLAGLGPRWLDFSTTRLLEVLFAFPGLLLALLFIVIYGPGVVTSTIAVGLSTAPGYARLIRSQVRQVRAAPYIEAATVLGHGPASRLVRHLLPNVAGALFVIATLGIGQSIVWAASLSYLGLGAVPPAPEWGAMLSAGRTYISSFWWMTFFPGLFIVLSAAATTLLGRALQQRKRSS</sequence>
<proteinExistence type="inferred from homology"/>
<dbReference type="AlphaFoldDB" id="A0A4T2C0X1"/>
<organism evidence="10 11">
    <name type="scientific">Subtercola vilae</name>
    <dbReference type="NCBI Taxonomy" id="2056433"/>
    <lineage>
        <taxon>Bacteria</taxon>
        <taxon>Bacillati</taxon>
        <taxon>Actinomycetota</taxon>
        <taxon>Actinomycetes</taxon>
        <taxon>Micrococcales</taxon>
        <taxon>Microbacteriaceae</taxon>
        <taxon>Subtercola</taxon>
    </lineage>
</organism>
<feature type="domain" description="ABC transmembrane type-1" evidence="9">
    <location>
        <begin position="99"/>
        <end position="288"/>
    </location>
</feature>
<keyword evidence="5 7" id="KW-1133">Transmembrane helix</keyword>
<feature type="transmembrane region" description="Helical" evidence="7">
    <location>
        <begin position="31"/>
        <end position="55"/>
    </location>
</feature>
<dbReference type="Pfam" id="PF00528">
    <property type="entry name" value="BPD_transp_1"/>
    <property type="match status" value="1"/>
</dbReference>
<dbReference type="InterPro" id="IPR000515">
    <property type="entry name" value="MetI-like"/>
</dbReference>
<dbReference type="PANTHER" id="PTHR43386">
    <property type="entry name" value="OLIGOPEPTIDE TRANSPORT SYSTEM PERMEASE PROTEIN APPC"/>
    <property type="match status" value="1"/>
</dbReference>
<feature type="region of interest" description="Disordered" evidence="8">
    <location>
        <begin position="1"/>
        <end position="29"/>
    </location>
</feature>
<evidence type="ECO:0000256" key="6">
    <source>
        <dbReference type="ARBA" id="ARBA00023136"/>
    </source>
</evidence>
<feature type="transmembrane region" description="Helical" evidence="7">
    <location>
        <begin position="266"/>
        <end position="288"/>
    </location>
</feature>
<keyword evidence="3" id="KW-1003">Cell membrane</keyword>
<dbReference type="InterPro" id="IPR035906">
    <property type="entry name" value="MetI-like_sf"/>
</dbReference>
<keyword evidence="6 7" id="KW-0472">Membrane</keyword>
<dbReference type="GO" id="GO:0055085">
    <property type="term" value="P:transmembrane transport"/>
    <property type="evidence" value="ECO:0007669"/>
    <property type="project" value="InterPro"/>
</dbReference>
<feature type="transmembrane region" description="Helical" evidence="7">
    <location>
        <begin position="138"/>
        <end position="157"/>
    </location>
</feature>
<dbReference type="CDD" id="cd06261">
    <property type="entry name" value="TM_PBP2"/>
    <property type="match status" value="1"/>
</dbReference>
<evidence type="ECO:0000256" key="3">
    <source>
        <dbReference type="ARBA" id="ARBA00022475"/>
    </source>
</evidence>
<dbReference type="Gene3D" id="1.10.3720.10">
    <property type="entry name" value="MetI-like"/>
    <property type="match status" value="1"/>
</dbReference>
<evidence type="ECO:0000256" key="5">
    <source>
        <dbReference type="ARBA" id="ARBA00022989"/>
    </source>
</evidence>
<comment type="subcellular location">
    <subcellularLocation>
        <location evidence="1 7">Cell membrane</location>
        <topology evidence="1 7">Multi-pass membrane protein</topology>
    </subcellularLocation>
</comment>
<feature type="transmembrane region" description="Helical" evidence="7">
    <location>
        <begin position="163"/>
        <end position="181"/>
    </location>
</feature>
<keyword evidence="11" id="KW-1185">Reference proteome</keyword>
<evidence type="ECO:0000256" key="2">
    <source>
        <dbReference type="ARBA" id="ARBA00022448"/>
    </source>
</evidence>
<reference evidence="10 11" key="1">
    <citation type="journal article" date="2019" name="Microorganisms">
        <title>Systematic Affiliation and Genome Analysis of Subtercola vilae DB165(T) with Particular Emphasis on Cold Adaptation of an Isolate from a High-Altitude Cold Volcano Lake.</title>
        <authorList>
            <person name="Villalobos A.S."/>
            <person name="Wiese J."/>
            <person name="Imhoff J.F."/>
            <person name="Dorador C."/>
            <person name="Keller A."/>
            <person name="Hentschel U."/>
        </authorList>
    </citation>
    <scope>NUCLEOTIDE SEQUENCE [LARGE SCALE GENOMIC DNA]</scope>
    <source>
        <strain evidence="10 11">DB165</strain>
    </source>
</reference>
<evidence type="ECO:0000256" key="4">
    <source>
        <dbReference type="ARBA" id="ARBA00022692"/>
    </source>
</evidence>
<dbReference type="GO" id="GO:0005886">
    <property type="term" value="C:plasma membrane"/>
    <property type="evidence" value="ECO:0007669"/>
    <property type="project" value="UniProtKB-SubCell"/>
</dbReference>
<feature type="transmembrane region" description="Helical" evidence="7">
    <location>
        <begin position="216"/>
        <end position="246"/>
    </location>
</feature>
<evidence type="ECO:0000256" key="1">
    <source>
        <dbReference type="ARBA" id="ARBA00004651"/>
    </source>
</evidence>
<dbReference type="EMBL" id="QYRT01000013">
    <property type="protein sequence ID" value="TIH37112.1"/>
    <property type="molecule type" value="Genomic_DNA"/>
</dbReference>
<comment type="similarity">
    <text evidence="7">Belongs to the binding-protein-dependent transport system permease family.</text>
</comment>
<gene>
    <name evidence="10" type="ORF">D4765_08830</name>
</gene>
<dbReference type="PROSITE" id="PS50928">
    <property type="entry name" value="ABC_TM1"/>
    <property type="match status" value="1"/>
</dbReference>
<comment type="caution">
    <text evidence="10">The sequence shown here is derived from an EMBL/GenBank/DDBJ whole genome shotgun (WGS) entry which is preliminary data.</text>
</comment>
<evidence type="ECO:0000313" key="11">
    <source>
        <dbReference type="Proteomes" id="UP000306192"/>
    </source>
</evidence>